<evidence type="ECO:0000256" key="2">
    <source>
        <dbReference type="ARBA" id="ARBA00022525"/>
    </source>
</evidence>
<evidence type="ECO:0000256" key="3">
    <source>
        <dbReference type="ARBA" id="ARBA00022729"/>
    </source>
</evidence>
<keyword evidence="5" id="KW-1133">Transmembrane helix</keyword>
<keyword evidence="5" id="KW-0472">Membrane</keyword>
<evidence type="ECO:0000259" key="6">
    <source>
        <dbReference type="PROSITE" id="PS50847"/>
    </source>
</evidence>
<protein>
    <submittedName>
        <fullName evidence="7">LPXTG cell wall anchor domain-containing protein</fullName>
    </submittedName>
</protein>
<gene>
    <name evidence="7" type="ORF">FEZ08_11185</name>
</gene>
<dbReference type="InParanoid" id="A0A5R8Q719"/>
<keyword evidence="2" id="KW-0964">Secreted</keyword>
<organism evidence="7 8">
    <name type="scientific">Culicoidibacter larvae</name>
    <dbReference type="NCBI Taxonomy" id="2579976"/>
    <lineage>
        <taxon>Bacteria</taxon>
        <taxon>Bacillati</taxon>
        <taxon>Bacillota</taxon>
        <taxon>Culicoidibacteria</taxon>
        <taxon>Culicoidibacterales</taxon>
        <taxon>Culicoidibacteraceae</taxon>
        <taxon>Culicoidibacter</taxon>
    </lineage>
</organism>
<evidence type="ECO:0000256" key="5">
    <source>
        <dbReference type="SAM" id="Phobius"/>
    </source>
</evidence>
<evidence type="ECO:0000256" key="4">
    <source>
        <dbReference type="ARBA" id="ARBA00023088"/>
    </source>
</evidence>
<dbReference type="EMBL" id="VBWP01000014">
    <property type="protein sequence ID" value="TLG71210.1"/>
    <property type="molecule type" value="Genomic_DNA"/>
</dbReference>
<dbReference type="AlphaFoldDB" id="A0A5R8Q719"/>
<dbReference type="InterPro" id="IPR019931">
    <property type="entry name" value="LPXTG_anchor"/>
</dbReference>
<sequence>MATVYLEEVSSATTLSTYAFDDQVQAFNATSTSLQTAINIELYTEPQTALPTTGDDTAMIGIISGTSIISLAGIIIYRRRK</sequence>
<feature type="transmembrane region" description="Helical" evidence="5">
    <location>
        <begin position="58"/>
        <end position="77"/>
    </location>
</feature>
<accession>A0A5R8Q719</accession>
<keyword evidence="3" id="KW-0732">Signal</keyword>
<dbReference type="Proteomes" id="UP000306912">
    <property type="component" value="Unassembled WGS sequence"/>
</dbReference>
<proteinExistence type="predicted"/>
<feature type="domain" description="Gram-positive cocci surface proteins LPxTG" evidence="6">
    <location>
        <begin position="50"/>
        <end position="81"/>
    </location>
</feature>
<reference evidence="7 8" key="1">
    <citation type="submission" date="2019-05" db="EMBL/GenBank/DDBJ databases">
        <title>Culicoidintestinum kansasii gen. nov., sp. nov. from the gastrointestinal tract of the biting midge, Culicoides sonorensis.</title>
        <authorList>
            <person name="Neupane S."/>
            <person name="Ghosh A."/>
            <person name="Gunther S."/>
            <person name="Martin K."/>
            <person name="Zurek L."/>
        </authorList>
    </citation>
    <scope>NUCLEOTIDE SEQUENCE [LARGE SCALE GENOMIC DNA]</scope>
    <source>
        <strain evidence="7 8">CS-1</strain>
    </source>
</reference>
<keyword evidence="8" id="KW-1185">Reference proteome</keyword>
<evidence type="ECO:0000313" key="8">
    <source>
        <dbReference type="Proteomes" id="UP000306912"/>
    </source>
</evidence>
<keyword evidence="4" id="KW-0572">Peptidoglycan-anchor</keyword>
<dbReference type="RefSeq" id="WP_138192406.1">
    <property type="nucleotide sequence ID" value="NZ_VBWP01000014.1"/>
</dbReference>
<dbReference type="NCBIfam" id="TIGR01167">
    <property type="entry name" value="LPXTG_anchor"/>
    <property type="match status" value="1"/>
</dbReference>
<keyword evidence="5" id="KW-0812">Transmembrane</keyword>
<evidence type="ECO:0000313" key="7">
    <source>
        <dbReference type="EMBL" id="TLG71210.1"/>
    </source>
</evidence>
<comment type="caution">
    <text evidence="7">The sequence shown here is derived from an EMBL/GenBank/DDBJ whole genome shotgun (WGS) entry which is preliminary data.</text>
</comment>
<dbReference type="PROSITE" id="PS50847">
    <property type="entry name" value="GRAM_POS_ANCHORING"/>
    <property type="match status" value="1"/>
</dbReference>
<keyword evidence="1" id="KW-0134">Cell wall</keyword>
<name>A0A5R8Q719_9FIRM</name>
<evidence type="ECO:0000256" key="1">
    <source>
        <dbReference type="ARBA" id="ARBA00022512"/>
    </source>
</evidence>